<keyword evidence="1" id="KW-0472">Membrane</keyword>
<feature type="transmembrane region" description="Helical" evidence="1">
    <location>
        <begin position="74"/>
        <end position="95"/>
    </location>
</feature>
<evidence type="ECO:0000313" key="3">
    <source>
        <dbReference type="Proteomes" id="UP000326289"/>
    </source>
</evidence>
<dbReference type="Proteomes" id="UP000326289">
    <property type="component" value="Unassembled WGS sequence"/>
</dbReference>
<evidence type="ECO:0000313" key="2">
    <source>
        <dbReference type="EMBL" id="KAB8269674.1"/>
    </source>
</evidence>
<gene>
    <name evidence="2" type="ORF">BDV30DRAFT_216328</name>
</gene>
<protein>
    <submittedName>
        <fullName evidence="2">Uncharacterized protein</fullName>
    </submittedName>
</protein>
<reference evidence="2 3" key="1">
    <citation type="submission" date="2019-04" db="EMBL/GenBank/DDBJ databases">
        <title>Fungal friends and foes A comparative genomics study of 23 Aspergillus species from section Flavi.</title>
        <authorList>
            <consortium name="DOE Joint Genome Institute"/>
            <person name="Kjaerbolling I."/>
            <person name="Vesth T.C."/>
            <person name="Frisvad J.C."/>
            <person name="Nybo J.L."/>
            <person name="Theobald S."/>
            <person name="Kildgaard S."/>
            <person name="Petersen T.I."/>
            <person name="Kuo A."/>
            <person name="Sato A."/>
            <person name="Lyhne E.K."/>
            <person name="Kogle M.E."/>
            <person name="Wiebenga A."/>
            <person name="Kun R.S."/>
            <person name="Lubbers R.J."/>
            <person name="Makela M.R."/>
            <person name="Barry K."/>
            <person name="Chovatia M."/>
            <person name="Clum A."/>
            <person name="Daum C."/>
            <person name="Haridas S."/>
            <person name="He G."/>
            <person name="LaButti K."/>
            <person name="Lipzen A."/>
            <person name="Mondo S."/>
            <person name="Pangilinan J."/>
            <person name="Riley R."/>
            <person name="Salamov A."/>
            <person name="Simmons B.A."/>
            <person name="Magnuson J.K."/>
            <person name="Henrissat B."/>
            <person name="Mortensen U.H."/>
            <person name="Larsen T.O."/>
            <person name="De vries R.P."/>
            <person name="Grigoriev I.V."/>
            <person name="Machida M."/>
            <person name="Baker S.E."/>
            <person name="Andersen M.R."/>
        </authorList>
    </citation>
    <scope>NUCLEOTIDE SEQUENCE [LARGE SCALE GENOMIC DNA]</scope>
    <source>
        <strain evidence="2 3">CBS 117635</strain>
    </source>
</reference>
<proteinExistence type="predicted"/>
<evidence type="ECO:0000256" key="1">
    <source>
        <dbReference type="SAM" id="Phobius"/>
    </source>
</evidence>
<organism evidence="2 3">
    <name type="scientific">Aspergillus minisclerotigenes</name>
    <dbReference type="NCBI Taxonomy" id="656917"/>
    <lineage>
        <taxon>Eukaryota</taxon>
        <taxon>Fungi</taxon>
        <taxon>Dikarya</taxon>
        <taxon>Ascomycota</taxon>
        <taxon>Pezizomycotina</taxon>
        <taxon>Eurotiomycetes</taxon>
        <taxon>Eurotiomycetidae</taxon>
        <taxon>Eurotiales</taxon>
        <taxon>Aspergillaceae</taxon>
        <taxon>Aspergillus</taxon>
        <taxon>Aspergillus subgen. Circumdati</taxon>
    </lineage>
</organism>
<keyword evidence="1" id="KW-1133">Transmembrane helix</keyword>
<dbReference type="EMBL" id="ML732842">
    <property type="protein sequence ID" value="KAB8269674.1"/>
    <property type="molecule type" value="Genomic_DNA"/>
</dbReference>
<keyword evidence="3" id="KW-1185">Reference proteome</keyword>
<dbReference type="AlphaFoldDB" id="A0A5N6IUC3"/>
<sequence length="105" mass="11678">MSQLFDTPMLELQLYSQPGKGIAIHDSLGMELFHDANLGLFFSFIFLFTLLSFPRILRLLSLVAKCQRFETSVALGNIVQFASVPSAALLVYNLTADSQPLPQNK</sequence>
<keyword evidence="1" id="KW-0812">Transmembrane</keyword>
<accession>A0A5N6IUC3</accession>
<feature type="transmembrane region" description="Helical" evidence="1">
    <location>
        <begin position="36"/>
        <end position="53"/>
    </location>
</feature>
<name>A0A5N6IUC3_9EURO</name>